<dbReference type="Proteomes" id="UP001148018">
    <property type="component" value="Unassembled WGS sequence"/>
</dbReference>
<dbReference type="EMBL" id="JANIIK010000115">
    <property type="protein sequence ID" value="KAJ3588873.1"/>
    <property type="molecule type" value="Genomic_DNA"/>
</dbReference>
<name>A0A9Q0DJW5_9TELE</name>
<reference evidence="1" key="1">
    <citation type="submission" date="2022-07" db="EMBL/GenBank/DDBJ databases">
        <title>Chromosome-level genome of Muraenolepis orangiensis.</title>
        <authorList>
            <person name="Kim J."/>
        </authorList>
    </citation>
    <scope>NUCLEOTIDE SEQUENCE</scope>
    <source>
        <strain evidence="1">KU_S4_2022</strain>
        <tissue evidence="1">Muscle</tissue>
    </source>
</reference>
<organism evidence="1 2">
    <name type="scientific">Muraenolepis orangiensis</name>
    <name type="common">Patagonian moray cod</name>
    <dbReference type="NCBI Taxonomy" id="630683"/>
    <lineage>
        <taxon>Eukaryota</taxon>
        <taxon>Metazoa</taxon>
        <taxon>Chordata</taxon>
        <taxon>Craniata</taxon>
        <taxon>Vertebrata</taxon>
        <taxon>Euteleostomi</taxon>
        <taxon>Actinopterygii</taxon>
        <taxon>Neopterygii</taxon>
        <taxon>Teleostei</taxon>
        <taxon>Neoteleostei</taxon>
        <taxon>Acanthomorphata</taxon>
        <taxon>Zeiogadaria</taxon>
        <taxon>Gadariae</taxon>
        <taxon>Gadiformes</taxon>
        <taxon>Muraenolepidoidei</taxon>
        <taxon>Muraenolepididae</taxon>
        <taxon>Muraenolepis</taxon>
    </lineage>
</organism>
<evidence type="ECO:0000313" key="2">
    <source>
        <dbReference type="Proteomes" id="UP001148018"/>
    </source>
</evidence>
<comment type="caution">
    <text evidence="1">The sequence shown here is derived from an EMBL/GenBank/DDBJ whole genome shotgun (WGS) entry which is preliminary data.</text>
</comment>
<keyword evidence="2" id="KW-1185">Reference proteome</keyword>
<accession>A0A9Q0DJW5</accession>
<gene>
    <name evidence="1" type="ORF">NHX12_009727</name>
</gene>
<proteinExistence type="predicted"/>
<dbReference type="OrthoDB" id="8956915at2759"/>
<sequence length="70" mass="7775">MERLVSELGLLMKMLDQEKLSPATEDKMASVRNMMESVQPTVDGSDLYMNSCLYGNGTSFVESLFDGFGE</sequence>
<evidence type="ECO:0000313" key="1">
    <source>
        <dbReference type="EMBL" id="KAJ3588873.1"/>
    </source>
</evidence>
<protein>
    <submittedName>
        <fullName evidence="1">Uncharacterized protein</fullName>
    </submittedName>
</protein>
<dbReference type="AlphaFoldDB" id="A0A9Q0DJW5"/>